<dbReference type="GO" id="GO:0008124">
    <property type="term" value="F:4-alpha-hydroxytetrahydrobiopterin dehydratase activity"/>
    <property type="evidence" value="ECO:0007669"/>
    <property type="project" value="UniProtKB-UniRule"/>
</dbReference>
<comment type="catalytic activity">
    <reaction evidence="1 4">
        <text>(4aS,6R)-4a-hydroxy-L-erythro-5,6,7,8-tetrahydrobiopterin = (6R)-L-erythro-6,7-dihydrobiopterin + H2O</text>
        <dbReference type="Rhea" id="RHEA:11920"/>
        <dbReference type="ChEBI" id="CHEBI:15377"/>
        <dbReference type="ChEBI" id="CHEBI:15642"/>
        <dbReference type="ChEBI" id="CHEBI:43120"/>
        <dbReference type="EC" id="4.2.1.96"/>
    </reaction>
</comment>
<organism evidence="5 6">
    <name type="scientific">Poseidonocella sedimentorum</name>
    <dbReference type="NCBI Taxonomy" id="871652"/>
    <lineage>
        <taxon>Bacteria</taxon>
        <taxon>Pseudomonadati</taxon>
        <taxon>Pseudomonadota</taxon>
        <taxon>Alphaproteobacteria</taxon>
        <taxon>Rhodobacterales</taxon>
        <taxon>Roseobacteraceae</taxon>
        <taxon>Poseidonocella</taxon>
    </lineage>
</organism>
<dbReference type="Pfam" id="PF01329">
    <property type="entry name" value="Pterin_4a"/>
    <property type="match status" value="1"/>
</dbReference>
<evidence type="ECO:0000313" key="6">
    <source>
        <dbReference type="Proteomes" id="UP000199302"/>
    </source>
</evidence>
<evidence type="ECO:0000313" key="5">
    <source>
        <dbReference type="EMBL" id="SFR01659.1"/>
    </source>
</evidence>
<dbReference type="Proteomes" id="UP000199302">
    <property type="component" value="Unassembled WGS sequence"/>
</dbReference>
<proteinExistence type="inferred from homology"/>
<sequence length="101" mass="11469">MTKDQLTEADRAEALPELLAAGWTMAEDRDALQRRFAFKDFRAAFGWMTQVALLAEKFNHHPEWSNTYNRVEITLTSHDVGGLSQRDVTFARKIDAIATGK</sequence>
<dbReference type="STRING" id="871652.SAMN04515673_102398"/>
<dbReference type="NCBIfam" id="NF002018">
    <property type="entry name" value="PRK00823.1-3"/>
    <property type="match status" value="1"/>
</dbReference>
<evidence type="ECO:0000256" key="3">
    <source>
        <dbReference type="ARBA" id="ARBA00023239"/>
    </source>
</evidence>
<evidence type="ECO:0000256" key="1">
    <source>
        <dbReference type="ARBA" id="ARBA00001554"/>
    </source>
</evidence>
<keyword evidence="3 4" id="KW-0456">Lyase</keyword>
<dbReference type="AlphaFoldDB" id="A0A1I6D892"/>
<dbReference type="PANTHER" id="PTHR12599:SF0">
    <property type="entry name" value="PTERIN-4-ALPHA-CARBINOLAMINE DEHYDRATASE"/>
    <property type="match status" value="1"/>
</dbReference>
<dbReference type="InterPro" id="IPR001533">
    <property type="entry name" value="Pterin_deHydtase"/>
</dbReference>
<dbReference type="Gene3D" id="3.30.1360.20">
    <property type="entry name" value="Transcriptional coactivator/pterin dehydratase"/>
    <property type="match status" value="1"/>
</dbReference>
<dbReference type="SUPFAM" id="SSF55248">
    <property type="entry name" value="PCD-like"/>
    <property type="match status" value="1"/>
</dbReference>
<gene>
    <name evidence="5" type="ORF">SAMN04515673_102398</name>
</gene>
<evidence type="ECO:0000256" key="2">
    <source>
        <dbReference type="ARBA" id="ARBA00006472"/>
    </source>
</evidence>
<dbReference type="RefSeq" id="WP_092077215.1">
    <property type="nucleotide sequence ID" value="NZ_FOYI01000002.1"/>
</dbReference>
<protein>
    <recommendedName>
        <fullName evidence="4">Putative pterin-4-alpha-carbinolamine dehydratase</fullName>
        <shortName evidence="4">PHS</shortName>
        <ecNumber evidence="4">4.2.1.96</ecNumber>
    </recommendedName>
    <alternativeName>
        <fullName evidence="4">4-alpha-hydroxy-tetrahydropterin dehydratase</fullName>
    </alternativeName>
    <alternativeName>
        <fullName evidence="4">Pterin carbinolamine dehydratase</fullName>
        <shortName evidence="4">PCD</shortName>
    </alternativeName>
</protein>
<dbReference type="InterPro" id="IPR036428">
    <property type="entry name" value="PCD_sf"/>
</dbReference>
<accession>A0A1I6D892</accession>
<dbReference type="CDD" id="cd00914">
    <property type="entry name" value="PCD_DCoH_subfamily_b"/>
    <property type="match status" value="1"/>
</dbReference>
<name>A0A1I6D892_9RHOB</name>
<dbReference type="HAMAP" id="MF_00434">
    <property type="entry name" value="Pterin_4_alpha"/>
    <property type="match status" value="1"/>
</dbReference>
<dbReference type="GO" id="GO:0006729">
    <property type="term" value="P:tetrahydrobiopterin biosynthetic process"/>
    <property type="evidence" value="ECO:0007669"/>
    <property type="project" value="InterPro"/>
</dbReference>
<dbReference type="EC" id="4.2.1.96" evidence="4"/>
<keyword evidence="6" id="KW-1185">Reference proteome</keyword>
<dbReference type="PANTHER" id="PTHR12599">
    <property type="entry name" value="PTERIN-4-ALPHA-CARBINOLAMINE DEHYDRATASE"/>
    <property type="match status" value="1"/>
</dbReference>
<evidence type="ECO:0000256" key="4">
    <source>
        <dbReference type="HAMAP-Rule" id="MF_00434"/>
    </source>
</evidence>
<dbReference type="OrthoDB" id="9794987at2"/>
<dbReference type="EMBL" id="FOYI01000002">
    <property type="protein sequence ID" value="SFR01659.1"/>
    <property type="molecule type" value="Genomic_DNA"/>
</dbReference>
<reference evidence="5 6" key="1">
    <citation type="submission" date="2016-10" db="EMBL/GenBank/DDBJ databases">
        <authorList>
            <person name="de Groot N.N."/>
        </authorList>
    </citation>
    <scope>NUCLEOTIDE SEQUENCE [LARGE SCALE GENOMIC DNA]</scope>
    <source>
        <strain evidence="6">KMM 9023,NRIC 0796,JCM 17311,KCTC 23692</strain>
    </source>
</reference>
<comment type="similarity">
    <text evidence="2 4">Belongs to the pterin-4-alpha-carbinolamine dehydratase family.</text>
</comment>